<protein>
    <recommendedName>
        <fullName evidence="4">RxLR effector protein</fullName>
    </recommendedName>
</protein>
<evidence type="ECO:0008006" key="4">
    <source>
        <dbReference type="Google" id="ProtNLM"/>
    </source>
</evidence>
<evidence type="ECO:0000313" key="3">
    <source>
        <dbReference type="Proteomes" id="UP001259832"/>
    </source>
</evidence>
<proteinExistence type="predicted"/>
<name>A0AAD9GNQ1_9STRA</name>
<organism evidence="2 3">
    <name type="scientific">Phytophthora citrophthora</name>
    <dbReference type="NCBI Taxonomy" id="4793"/>
    <lineage>
        <taxon>Eukaryota</taxon>
        <taxon>Sar</taxon>
        <taxon>Stramenopiles</taxon>
        <taxon>Oomycota</taxon>
        <taxon>Peronosporomycetes</taxon>
        <taxon>Peronosporales</taxon>
        <taxon>Peronosporaceae</taxon>
        <taxon>Phytophthora</taxon>
    </lineage>
</organism>
<accession>A0AAD9GNQ1</accession>
<gene>
    <name evidence="2" type="ORF">P3T76_006302</name>
</gene>
<dbReference type="Proteomes" id="UP001259832">
    <property type="component" value="Unassembled WGS sequence"/>
</dbReference>
<evidence type="ECO:0000256" key="1">
    <source>
        <dbReference type="SAM" id="SignalP"/>
    </source>
</evidence>
<keyword evidence="3" id="KW-1185">Reference proteome</keyword>
<comment type="caution">
    <text evidence="2">The sequence shown here is derived from an EMBL/GenBank/DDBJ whole genome shotgun (WGS) entry which is preliminary data.</text>
</comment>
<reference evidence="2" key="1">
    <citation type="submission" date="2023-08" db="EMBL/GenBank/DDBJ databases">
        <title>Reference Genome Resource for the Citrus Pathogen Phytophthora citrophthora.</title>
        <authorList>
            <person name="Moller H."/>
            <person name="Coetzee B."/>
            <person name="Rose L.J."/>
            <person name="Van Niekerk J.M."/>
        </authorList>
    </citation>
    <scope>NUCLEOTIDE SEQUENCE</scope>
    <source>
        <strain evidence="2">STE-U-9442</strain>
    </source>
</reference>
<feature type="chain" id="PRO_5042047316" description="RxLR effector protein" evidence="1">
    <location>
        <begin position="25"/>
        <end position="181"/>
    </location>
</feature>
<sequence length="181" mass="19409">MRFAAFFSLLVATIVACSMSVAQAEAFAKGFEIFDDGEDEFLFSRRLRAYTAVNKDNVAKAAETFMIQMRQGVPMGKANRMVVQAVRTGDEAAAKRAIMIAASAKEGAKLNDEALGKISAMIAETTKKTPKSWPRLRKFVKVTLGVTGGALAMYGAYKLLFDKKSSTGPITTTTTTGSGSV</sequence>
<dbReference type="EMBL" id="JASMQC010000010">
    <property type="protein sequence ID" value="KAK1941980.1"/>
    <property type="molecule type" value="Genomic_DNA"/>
</dbReference>
<dbReference type="PROSITE" id="PS51257">
    <property type="entry name" value="PROKAR_LIPOPROTEIN"/>
    <property type="match status" value="1"/>
</dbReference>
<feature type="signal peptide" evidence="1">
    <location>
        <begin position="1"/>
        <end position="24"/>
    </location>
</feature>
<evidence type="ECO:0000313" key="2">
    <source>
        <dbReference type="EMBL" id="KAK1941980.1"/>
    </source>
</evidence>
<dbReference type="AlphaFoldDB" id="A0AAD9GNQ1"/>
<keyword evidence="1" id="KW-0732">Signal</keyword>